<evidence type="ECO:0000313" key="3">
    <source>
        <dbReference type="Proteomes" id="UP000192840"/>
    </source>
</evidence>
<reference evidence="3" key="1">
    <citation type="submission" date="2017-04" db="EMBL/GenBank/DDBJ databases">
        <authorList>
            <person name="Varghese N."/>
            <person name="Submissions S."/>
        </authorList>
    </citation>
    <scope>NUCLEOTIDE SEQUENCE [LARGE SCALE GENOMIC DNA]</scope>
    <source>
        <strain evidence="3">DSM 44073</strain>
    </source>
</reference>
<evidence type="ECO:0000313" key="2">
    <source>
        <dbReference type="EMBL" id="SMD06526.1"/>
    </source>
</evidence>
<evidence type="ECO:0000259" key="1">
    <source>
        <dbReference type="Pfam" id="PF00296"/>
    </source>
</evidence>
<dbReference type="GO" id="GO:0016705">
    <property type="term" value="F:oxidoreductase activity, acting on paired donors, with incorporation or reduction of molecular oxygen"/>
    <property type="evidence" value="ECO:0007669"/>
    <property type="project" value="InterPro"/>
</dbReference>
<sequence>MVFSIMDIGAQGLYIGDTAGPDDPLAHLSYVAAVTSSLELATGIVILPQRNPLVLAEQVASLDLLRSGRFTLGTGAGYVPQER</sequence>
<dbReference type="InterPro" id="IPR011251">
    <property type="entry name" value="Luciferase-like_dom"/>
</dbReference>
<gene>
    <name evidence="2" type="ORF">SAMN05660733_03792</name>
</gene>
<keyword evidence="3" id="KW-1185">Reference proteome</keyword>
<dbReference type="InterPro" id="IPR036661">
    <property type="entry name" value="Luciferase-like_sf"/>
</dbReference>
<proteinExistence type="predicted"/>
<organism evidence="2 3">
    <name type="scientific">Lentzea albidocapillata</name>
    <dbReference type="NCBI Taxonomy" id="40571"/>
    <lineage>
        <taxon>Bacteria</taxon>
        <taxon>Bacillati</taxon>
        <taxon>Actinomycetota</taxon>
        <taxon>Actinomycetes</taxon>
        <taxon>Pseudonocardiales</taxon>
        <taxon>Pseudonocardiaceae</taxon>
        <taxon>Lentzea</taxon>
    </lineage>
</organism>
<dbReference type="EMBL" id="FWYC01000009">
    <property type="protein sequence ID" value="SMD06526.1"/>
    <property type="molecule type" value="Genomic_DNA"/>
</dbReference>
<dbReference type="STRING" id="40571.SAMN05660733_03792"/>
<dbReference type="AlphaFoldDB" id="A0A1W2EB06"/>
<name>A0A1W2EB06_9PSEU</name>
<dbReference type="eggNOG" id="COG2141">
    <property type="taxonomic scope" value="Bacteria"/>
</dbReference>
<dbReference type="Pfam" id="PF00296">
    <property type="entry name" value="Bac_luciferase"/>
    <property type="match status" value="1"/>
</dbReference>
<dbReference type="GO" id="GO:0005829">
    <property type="term" value="C:cytosol"/>
    <property type="evidence" value="ECO:0007669"/>
    <property type="project" value="TreeGrafter"/>
</dbReference>
<dbReference type="RefSeq" id="WP_030477894.1">
    <property type="nucleotide sequence ID" value="NZ_FWYC01000009.1"/>
</dbReference>
<dbReference type="Gene3D" id="3.20.20.30">
    <property type="entry name" value="Luciferase-like domain"/>
    <property type="match status" value="1"/>
</dbReference>
<keyword evidence="2" id="KW-0503">Monooxygenase</keyword>
<dbReference type="GO" id="GO:0004497">
    <property type="term" value="F:monooxygenase activity"/>
    <property type="evidence" value="ECO:0007669"/>
    <property type="project" value="UniProtKB-KW"/>
</dbReference>
<dbReference type="PANTHER" id="PTHR30137:SF15">
    <property type="entry name" value="BLL6902 PROTEIN"/>
    <property type="match status" value="1"/>
</dbReference>
<dbReference type="PANTHER" id="PTHR30137">
    <property type="entry name" value="LUCIFERASE-LIKE MONOOXYGENASE"/>
    <property type="match status" value="1"/>
</dbReference>
<feature type="domain" description="Luciferase-like" evidence="1">
    <location>
        <begin position="8"/>
        <end position="81"/>
    </location>
</feature>
<protein>
    <submittedName>
        <fullName evidence="2">Luciferase-like monooxygenase</fullName>
    </submittedName>
</protein>
<accession>A0A1W2EB06</accession>
<dbReference type="Proteomes" id="UP000192840">
    <property type="component" value="Unassembled WGS sequence"/>
</dbReference>
<dbReference type="InterPro" id="IPR050766">
    <property type="entry name" value="Bact_Lucif_Oxidored"/>
</dbReference>
<dbReference type="SUPFAM" id="SSF51679">
    <property type="entry name" value="Bacterial luciferase-like"/>
    <property type="match status" value="1"/>
</dbReference>
<keyword evidence="2" id="KW-0560">Oxidoreductase</keyword>